<evidence type="ECO:0000313" key="1">
    <source>
        <dbReference type="EMBL" id="KAK4018118.1"/>
    </source>
</evidence>
<comment type="caution">
    <text evidence="1">The sequence shown here is derived from an EMBL/GenBank/DDBJ whole genome shotgun (WGS) entry which is preliminary data.</text>
</comment>
<accession>A0ABQ9ZYY7</accession>
<keyword evidence="2" id="KW-1185">Reference proteome</keyword>
<sequence>MQLLHDLPNGGKVFIQFVSEMFRQVVSMKIPVNVFSSDGYLKTTRNLNVSNFTLVLVAEKTIQKTT</sequence>
<gene>
    <name evidence="1" type="ORF">OUZ56_000187</name>
</gene>
<reference evidence="1 2" key="1">
    <citation type="journal article" date="2023" name="Nucleic Acids Res.">
        <title>The hologenome of Daphnia magna reveals possible DNA methylation and microbiome-mediated evolution of the host genome.</title>
        <authorList>
            <person name="Chaturvedi A."/>
            <person name="Li X."/>
            <person name="Dhandapani V."/>
            <person name="Marshall H."/>
            <person name="Kissane S."/>
            <person name="Cuenca-Cambronero M."/>
            <person name="Asole G."/>
            <person name="Calvet F."/>
            <person name="Ruiz-Romero M."/>
            <person name="Marangio P."/>
            <person name="Guigo R."/>
            <person name="Rago D."/>
            <person name="Mirbahai L."/>
            <person name="Eastwood N."/>
            <person name="Colbourne J.K."/>
            <person name="Zhou J."/>
            <person name="Mallon E."/>
            <person name="Orsini L."/>
        </authorList>
    </citation>
    <scope>NUCLEOTIDE SEQUENCE [LARGE SCALE GENOMIC DNA]</scope>
    <source>
        <strain evidence="1">LRV0_1</strain>
    </source>
</reference>
<evidence type="ECO:0000313" key="2">
    <source>
        <dbReference type="Proteomes" id="UP001234178"/>
    </source>
</evidence>
<protein>
    <submittedName>
        <fullName evidence="1">Uncharacterized protein</fullName>
    </submittedName>
</protein>
<dbReference type="Proteomes" id="UP001234178">
    <property type="component" value="Unassembled WGS sequence"/>
</dbReference>
<dbReference type="EMBL" id="JAOYFB010000036">
    <property type="protein sequence ID" value="KAK4018118.1"/>
    <property type="molecule type" value="Genomic_DNA"/>
</dbReference>
<name>A0ABQ9ZYY7_9CRUS</name>
<proteinExistence type="predicted"/>
<organism evidence="1 2">
    <name type="scientific">Daphnia magna</name>
    <dbReference type="NCBI Taxonomy" id="35525"/>
    <lineage>
        <taxon>Eukaryota</taxon>
        <taxon>Metazoa</taxon>
        <taxon>Ecdysozoa</taxon>
        <taxon>Arthropoda</taxon>
        <taxon>Crustacea</taxon>
        <taxon>Branchiopoda</taxon>
        <taxon>Diplostraca</taxon>
        <taxon>Cladocera</taxon>
        <taxon>Anomopoda</taxon>
        <taxon>Daphniidae</taxon>
        <taxon>Daphnia</taxon>
    </lineage>
</organism>